<protein>
    <submittedName>
        <fullName evidence="4">Septum formation protein</fullName>
    </submittedName>
</protein>
<keyword evidence="5" id="KW-1185">Reference proteome</keyword>
<dbReference type="PROSITE" id="PS00893">
    <property type="entry name" value="NUDIX_BOX"/>
    <property type="match status" value="1"/>
</dbReference>
<reference evidence="4 5" key="1">
    <citation type="submission" date="2017-10" db="EMBL/GenBank/DDBJ databases">
        <title>Sequencing the genomes of 1000 actinobacteria strains.</title>
        <authorList>
            <person name="Klenk H.-P."/>
        </authorList>
    </citation>
    <scope>NUCLEOTIDE SEQUENCE [LARGE SCALE GENOMIC DNA]</scope>
    <source>
        <strain evidence="4 5">DSM 21574</strain>
    </source>
</reference>
<dbReference type="SUPFAM" id="SSF55811">
    <property type="entry name" value="Nudix"/>
    <property type="match status" value="1"/>
</dbReference>
<dbReference type="InterPro" id="IPR000086">
    <property type="entry name" value="NUDIX_hydrolase_dom"/>
</dbReference>
<evidence type="ECO:0000259" key="3">
    <source>
        <dbReference type="PROSITE" id="PS51462"/>
    </source>
</evidence>
<proteinExistence type="inferred from homology"/>
<gene>
    <name evidence="4" type="ORF">ATL41_0820</name>
</gene>
<dbReference type="GO" id="GO:0016787">
    <property type="term" value="F:hydrolase activity"/>
    <property type="evidence" value="ECO:0007669"/>
    <property type="project" value="UniProtKB-KW"/>
</dbReference>
<comment type="caution">
    <text evidence="4">The sequence shown here is derived from an EMBL/GenBank/DDBJ whole genome shotgun (WGS) entry which is preliminary data.</text>
</comment>
<dbReference type="InterPro" id="IPR020084">
    <property type="entry name" value="NUDIX_hydrolase_CS"/>
</dbReference>
<dbReference type="PANTHER" id="PTHR43736">
    <property type="entry name" value="ADP-RIBOSE PYROPHOSPHATASE"/>
    <property type="match status" value="1"/>
</dbReference>
<accession>A0A2A9EC37</accession>
<comment type="similarity">
    <text evidence="1">Belongs to the Nudix hydrolase family.</text>
</comment>
<dbReference type="PANTHER" id="PTHR43736:SF1">
    <property type="entry name" value="DIHYDRONEOPTERIN TRIPHOSPHATE DIPHOSPHATASE"/>
    <property type="match status" value="1"/>
</dbReference>
<dbReference type="OrthoDB" id="3404294at2"/>
<dbReference type="Pfam" id="PF00293">
    <property type="entry name" value="NUDIX"/>
    <property type="match status" value="1"/>
</dbReference>
<dbReference type="AlphaFoldDB" id="A0A2A9EC37"/>
<feature type="domain" description="Nudix hydrolase" evidence="3">
    <location>
        <begin position="24"/>
        <end position="163"/>
    </location>
</feature>
<evidence type="ECO:0000313" key="4">
    <source>
        <dbReference type="EMBL" id="PFG36111.1"/>
    </source>
</evidence>
<dbReference type="Gene3D" id="3.90.79.10">
    <property type="entry name" value="Nucleoside Triphosphate Pyrophosphohydrolase"/>
    <property type="match status" value="1"/>
</dbReference>
<dbReference type="RefSeq" id="WP_098457326.1">
    <property type="nucleotide sequence ID" value="NZ_PDJH01000001.1"/>
</dbReference>
<name>A0A2A9EC37_9MICO</name>
<evidence type="ECO:0000256" key="1">
    <source>
        <dbReference type="ARBA" id="ARBA00005582"/>
    </source>
</evidence>
<dbReference type="Proteomes" id="UP000221394">
    <property type="component" value="Unassembled WGS sequence"/>
</dbReference>
<organism evidence="4 5">
    <name type="scientific">Flavimobilis soli</name>
    <dbReference type="NCBI Taxonomy" id="442709"/>
    <lineage>
        <taxon>Bacteria</taxon>
        <taxon>Bacillati</taxon>
        <taxon>Actinomycetota</taxon>
        <taxon>Actinomycetes</taxon>
        <taxon>Micrococcales</taxon>
        <taxon>Jonesiaceae</taxon>
        <taxon>Flavimobilis</taxon>
    </lineage>
</organism>
<keyword evidence="2" id="KW-0378">Hydrolase</keyword>
<sequence>MDLRHVRRPGDGWLDCACGQKHWGLNGAAGLLLARSVTLDDGEARVEVVLQHRAVWSHHGGTWGVPGGAIAPDETPTEGALREAHEEAGIEPADVVVRSTHVLDHGTWSYTTVVGVLRPGASATVREADDESLEVRWVPVEDVVDLPLLPAFGDAWPVLRSEVLAAGPA</sequence>
<evidence type="ECO:0000313" key="5">
    <source>
        <dbReference type="Proteomes" id="UP000221394"/>
    </source>
</evidence>
<dbReference type="InterPro" id="IPR015797">
    <property type="entry name" value="NUDIX_hydrolase-like_dom_sf"/>
</dbReference>
<evidence type="ECO:0000256" key="2">
    <source>
        <dbReference type="ARBA" id="ARBA00022801"/>
    </source>
</evidence>
<dbReference type="EMBL" id="PDJH01000001">
    <property type="protein sequence ID" value="PFG36111.1"/>
    <property type="molecule type" value="Genomic_DNA"/>
</dbReference>
<dbReference type="PROSITE" id="PS51462">
    <property type="entry name" value="NUDIX"/>
    <property type="match status" value="1"/>
</dbReference>